<evidence type="ECO:0000256" key="15">
    <source>
        <dbReference type="ARBA" id="ARBA00022842"/>
    </source>
</evidence>
<sequence>MKILKGDSFTLLIYYIFIYKIKEVRGNKSLKGIAASPGIAIGHAYVLKEEEILINTQNISESEVDKEIKTFEEAVLKSKQQLERIKTRTELEMGKDKAEIFKAHIMVLEDPALIEEVKQKIRNERIKADNAVDQVIKEFVAVFEAMEDEYMKERAADVKDVGTRLLKNILNIPFQSLADIQDEVIVVARDLTPSDTAQMNKSKVMGFATDIGGRTSHSAIMARSLEIPAVVGLGNISSSTKNGDTVILDGNDGIVIINPDETTLERYLELKEQHKKLQEELAKLRELPAETLDKHRVELAANIGTPKDVKGALDNGAEGIGLYRTEFLYMDRDNLPTEDEQFEAYKAVAEAMEEKPVIIRTLDIGGDKRLPYIDFPEELNPFLGWRAIRMCLDRPEIIKTQLRAILRASSYGKLRIMYPMVSNISEVRRANAILEEAKKELEREGISFDREIEVGIMVEIPAAAVAADILAKEVDFFSIGTNDLIQYTLAVDRMNENIAHLYQPLHPAILRLIKNVIEASHTNGIWTGMCGEMAGDVNAAPILLGLGLDEFSMSAVSIPRVKKIIRSLTLKQAKKIADKALNMESPEDIEEYMKDIVNQILKTE</sequence>
<dbReference type="Proteomes" id="UP000662904">
    <property type="component" value="Chromosome"/>
</dbReference>
<dbReference type="InterPro" id="IPR008731">
    <property type="entry name" value="PTS_EIN"/>
</dbReference>
<dbReference type="NCBIfam" id="TIGR01417">
    <property type="entry name" value="PTS_I_fam"/>
    <property type="match status" value="1"/>
</dbReference>
<evidence type="ECO:0000256" key="20">
    <source>
        <dbReference type="PIRSR" id="PIRSR000732-3"/>
    </source>
</evidence>
<keyword evidence="12 17" id="KW-0598">Phosphotransferase system</keyword>
<keyword evidence="14 17" id="KW-0418">Kinase</keyword>
<keyword evidence="10 17" id="KW-0762">Sugar transport</keyword>
<name>A0A8A0RPU5_9FIRM</name>
<evidence type="ECO:0000256" key="9">
    <source>
        <dbReference type="ARBA" id="ARBA00022490"/>
    </source>
</evidence>
<feature type="active site" description="Tele-phosphohistidine intermediate" evidence="18">
    <location>
        <position position="217"/>
    </location>
</feature>
<evidence type="ECO:0000313" key="25">
    <source>
        <dbReference type="EMBL" id="QSQ09600.1"/>
    </source>
</evidence>
<dbReference type="GO" id="GO:0005737">
    <property type="term" value="C:cytoplasm"/>
    <property type="evidence" value="ECO:0007669"/>
    <property type="project" value="UniProtKB-SubCell"/>
</dbReference>
<dbReference type="PROSITE" id="PS00370">
    <property type="entry name" value="PEP_ENZYMES_PHOS_SITE"/>
    <property type="match status" value="1"/>
</dbReference>
<keyword evidence="9 17" id="KW-0963">Cytoplasm</keyword>
<keyword evidence="13 17" id="KW-0479">Metal-binding</keyword>
<evidence type="ECO:0000256" key="19">
    <source>
        <dbReference type="PIRSR" id="PIRSR000732-2"/>
    </source>
</evidence>
<feature type="active site" description="Proton donor" evidence="18">
    <location>
        <position position="530"/>
    </location>
</feature>
<accession>A0A8A0RPU5</accession>
<evidence type="ECO:0000256" key="2">
    <source>
        <dbReference type="ARBA" id="ARBA00001946"/>
    </source>
</evidence>
<dbReference type="EC" id="2.7.3.9" evidence="6 17"/>
<feature type="binding site" evidence="20">
    <location>
        <position position="459"/>
    </location>
    <ligand>
        <name>Mg(2+)</name>
        <dbReference type="ChEBI" id="CHEBI:18420"/>
    </ligand>
</feature>
<dbReference type="SUPFAM" id="SSF52009">
    <property type="entry name" value="Phosphohistidine domain"/>
    <property type="match status" value="1"/>
</dbReference>
<comment type="cofactor">
    <cofactor evidence="2 17 20">
        <name>Mg(2+)</name>
        <dbReference type="ChEBI" id="CHEBI:18420"/>
    </cofactor>
</comment>
<dbReference type="Pfam" id="PF02896">
    <property type="entry name" value="PEP-utilizers_C"/>
    <property type="match status" value="1"/>
</dbReference>
<proteinExistence type="inferred from homology"/>
<dbReference type="InterPro" id="IPR018274">
    <property type="entry name" value="PEP_util_AS"/>
</dbReference>
<dbReference type="EMBL" id="CP059066">
    <property type="protein sequence ID" value="QSQ09600.1"/>
    <property type="molecule type" value="Genomic_DNA"/>
</dbReference>
<evidence type="ECO:0000256" key="11">
    <source>
        <dbReference type="ARBA" id="ARBA00022679"/>
    </source>
</evidence>
<dbReference type="GO" id="GO:0016301">
    <property type="term" value="F:kinase activity"/>
    <property type="evidence" value="ECO:0007669"/>
    <property type="project" value="UniProtKB-KW"/>
</dbReference>
<evidence type="ECO:0000256" key="14">
    <source>
        <dbReference type="ARBA" id="ARBA00022777"/>
    </source>
</evidence>
<dbReference type="KEGG" id="kme:H0A61_01975"/>
<evidence type="ECO:0000256" key="1">
    <source>
        <dbReference type="ARBA" id="ARBA00000683"/>
    </source>
</evidence>
<evidence type="ECO:0000313" key="26">
    <source>
        <dbReference type="Proteomes" id="UP000662904"/>
    </source>
</evidence>
<feature type="domain" description="PEP-utilising enzyme C-terminal" evidence="23">
    <location>
        <begin position="279"/>
        <end position="568"/>
    </location>
</feature>
<evidence type="ECO:0000259" key="23">
    <source>
        <dbReference type="Pfam" id="PF02896"/>
    </source>
</evidence>
<keyword evidence="15 17" id="KW-0460">Magnesium</keyword>
<evidence type="ECO:0000259" key="24">
    <source>
        <dbReference type="Pfam" id="PF05524"/>
    </source>
</evidence>
<evidence type="ECO:0000256" key="4">
    <source>
        <dbReference type="ARBA" id="ARBA00004496"/>
    </source>
</evidence>
<evidence type="ECO:0000256" key="13">
    <source>
        <dbReference type="ARBA" id="ARBA00022723"/>
    </source>
</evidence>
<dbReference type="PROSITE" id="PS00742">
    <property type="entry name" value="PEP_ENZYMES_2"/>
    <property type="match status" value="1"/>
</dbReference>
<dbReference type="Gene3D" id="1.10.274.10">
    <property type="entry name" value="PtsI, HPr-binding domain"/>
    <property type="match status" value="1"/>
</dbReference>
<comment type="similarity">
    <text evidence="5 17">Belongs to the PEP-utilizing enzyme family.</text>
</comment>
<feature type="binding site" evidence="19">
    <location>
        <position position="493"/>
    </location>
    <ligand>
        <name>phosphoenolpyruvate</name>
        <dbReference type="ChEBI" id="CHEBI:58702"/>
    </ligand>
</feature>
<dbReference type="PANTHER" id="PTHR46244">
    <property type="entry name" value="PHOSPHOENOLPYRUVATE-PROTEIN PHOSPHOTRANSFERASE"/>
    <property type="match status" value="1"/>
</dbReference>
<dbReference type="SUPFAM" id="SSF51621">
    <property type="entry name" value="Phosphoenolpyruvate/pyruvate domain"/>
    <property type="match status" value="1"/>
</dbReference>
<dbReference type="InterPro" id="IPR036618">
    <property type="entry name" value="PtsI_HPr-bd_sf"/>
</dbReference>
<organism evidence="25 26">
    <name type="scientific">Koleobacter methoxysyntrophicus</name>
    <dbReference type="NCBI Taxonomy" id="2751313"/>
    <lineage>
        <taxon>Bacteria</taxon>
        <taxon>Bacillati</taxon>
        <taxon>Bacillota</taxon>
        <taxon>Clostridia</taxon>
        <taxon>Koleobacterales</taxon>
        <taxon>Koleobacteraceae</taxon>
        <taxon>Koleobacter</taxon>
    </lineage>
</organism>
<keyword evidence="26" id="KW-1185">Reference proteome</keyword>
<dbReference type="Gene3D" id="3.20.20.60">
    <property type="entry name" value="Phosphoenolpyruvate-binding domains"/>
    <property type="match status" value="1"/>
</dbReference>
<dbReference type="GO" id="GO:0008965">
    <property type="term" value="F:phosphoenolpyruvate-protein phosphotransferase activity"/>
    <property type="evidence" value="ECO:0007669"/>
    <property type="project" value="UniProtKB-EC"/>
</dbReference>
<dbReference type="InterPro" id="IPR023151">
    <property type="entry name" value="PEP_util_CS"/>
</dbReference>
<dbReference type="PANTHER" id="PTHR46244:SF3">
    <property type="entry name" value="PHOSPHOENOLPYRUVATE-PROTEIN PHOSPHOTRANSFERASE"/>
    <property type="match status" value="1"/>
</dbReference>
<gene>
    <name evidence="25" type="primary">ptsI</name>
    <name evidence="25" type="ORF">H0A61_01975</name>
</gene>
<dbReference type="GO" id="GO:0046872">
    <property type="term" value="F:metal ion binding"/>
    <property type="evidence" value="ECO:0007669"/>
    <property type="project" value="UniProtKB-KW"/>
</dbReference>
<feature type="binding site" evidence="19">
    <location>
        <begin position="482"/>
        <end position="483"/>
    </location>
    <ligand>
        <name>phosphoenolpyruvate</name>
        <dbReference type="ChEBI" id="CHEBI:58702"/>
    </ligand>
</feature>
<dbReference type="InterPro" id="IPR036637">
    <property type="entry name" value="Phosphohistidine_dom_sf"/>
</dbReference>
<evidence type="ECO:0000256" key="8">
    <source>
        <dbReference type="ARBA" id="ARBA00022448"/>
    </source>
</evidence>
<comment type="subcellular location">
    <subcellularLocation>
        <location evidence="4 17">Cytoplasm</location>
    </subcellularLocation>
</comment>
<evidence type="ECO:0000256" key="5">
    <source>
        <dbReference type="ARBA" id="ARBA00007837"/>
    </source>
</evidence>
<evidence type="ECO:0000256" key="10">
    <source>
        <dbReference type="ARBA" id="ARBA00022597"/>
    </source>
</evidence>
<feature type="binding site" evidence="19">
    <location>
        <position position="360"/>
    </location>
    <ligand>
        <name>phosphoenolpyruvate</name>
        <dbReference type="ChEBI" id="CHEBI:58702"/>
    </ligand>
</feature>
<comment type="function">
    <text evidence="3 17">General (non sugar-specific) component of the phosphoenolpyruvate-dependent sugar phosphotransferase system (sugar PTS). This major carbohydrate active-transport system catalyzes the phosphorylation of incoming sugar substrates concomitantly with their translocation across the cell membrane. Enzyme I transfers the phosphoryl group from phosphoenolpyruvate (PEP) to the phosphoryl carrier protein (HPr).</text>
</comment>
<feature type="binding site" evidence="20">
    <location>
        <position position="483"/>
    </location>
    <ligand>
        <name>Mg(2+)</name>
        <dbReference type="ChEBI" id="CHEBI:18420"/>
    </ligand>
</feature>
<comment type="catalytic activity">
    <reaction evidence="1 17">
        <text>L-histidyl-[protein] + phosphoenolpyruvate = N(pros)-phospho-L-histidyl-[protein] + pyruvate</text>
        <dbReference type="Rhea" id="RHEA:23880"/>
        <dbReference type="Rhea" id="RHEA-COMP:9745"/>
        <dbReference type="Rhea" id="RHEA-COMP:9746"/>
        <dbReference type="ChEBI" id="CHEBI:15361"/>
        <dbReference type="ChEBI" id="CHEBI:29979"/>
        <dbReference type="ChEBI" id="CHEBI:58702"/>
        <dbReference type="ChEBI" id="CHEBI:64837"/>
        <dbReference type="EC" id="2.7.3.9"/>
    </reaction>
</comment>
<dbReference type="GO" id="GO:0009401">
    <property type="term" value="P:phosphoenolpyruvate-dependent sugar phosphotransferase system"/>
    <property type="evidence" value="ECO:0007669"/>
    <property type="project" value="UniProtKB-KW"/>
</dbReference>
<evidence type="ECO:0000256" key="3">
    <source>
        <dbReference type="ARBA" id="ARBA00002728"/>
    </source>
</evidence>
<feature type="domain" description="Phosphotransferase system enzyme I N-terminal" evidence="24">
    <location>
        <begin position="31"/>
        <end position="154"/>
    </location>
</feature>
<dbReference type="Pfam" id="PF00391">
    <property type="entry name" value="PEP-utilizers"/>
    <property type="match status" value="1"/>
</dbReference>
<evidence type="ECO:0000256" key="21">
    <source>
        <dbReference type="SAM" id="Coils"/>
    </source>
</evidence>
<dbReference type="PIRSF" id="PIRSF000732">
    <property type="entry name" value="PTS_enzyme_I"/>
    <property type="match status" value="1"/>
</dbReference>
<dbReference type="FunFam" id="3.20.20.60:FF:000007">
    <property type="entry name" value="Phosphoenolpyruvate-protein phosphotransferase"/>
    <property type="match status" value="1"/>
</dbReference>
<dbReference type="SUPFAM" id="SSF47831">
    <property type="entry name" value="Enzyme I of the PEP:sugar phosphotransferase system HPr-binding (sub)domain"/>
    <property type="match status" value="1"/>
</dbReference>
<evidence type="ECO:0000256" key="6">
    <source>
        <dbReference type="ARBA" id="ARBA00012232"/>
    </source>
</evidence>
<dbReference type="InterPro" id="IPR050499">
    <property type="entry name" value="PEP-utilizing_PTS_enzyme"/>
</dbReference>
<dbReference type="InterPro" id="IPR000121">
    <property type="entry name" value="PEP_util_C"/>
</dbReference>
<evidence type="ECO:0000259" key="22">
    <source>
        <dbReference type="Pfam" id="PF00391"/>
    </source>
</evidence>
<evidence type="ECO:0000256" key="16">
    <source>
        <dbReference type="ARBA" id="ARBA00033235"/>
    </source>
</evidence>
<dbReference type="InterPro" id="IPR006318">
    <property type="entry name" value="PTS_EI-like"/>
</dbReference>
<dbReference type="InterPro" id="IPR008279">
    <property type="entry name" value="PEP-util_enz_mobile_dom"/>
</dbReference>
<dbReference type="InterPro" id="IPR024692">
    <property type="entry name" value="PTS_EI"/>
</dbReference>
<evidence type="ECO:0000256" key="7">
    <source>
        <dbReference type="ARBA" id="ARBA00016544"/>
    </source>
</evidence>
<dbReference type="InterPro" id="IPR015813">
    <property type="entry name" value="Pyrv/PenolPyrv_kinase-like_dom"/>
</dbReference>
<feature type="coiled-coil region" evidence="21">
    <location>
        <begin position="260"/>
        <end position="287"/>
    </location>
</feature>
<feature type="binding site" evidence="19">
    <location>
        <position position="324"/>
    </location>
    <ligand>
        <name>phosphoenolpyruvate</name>
        <dbReference type="ChEBI" id="CHEBI:58702"/>
    </ligand>
</feature>
<dbReference type="AlphaFoldDB" id="A0A8A0RPU5"/>
<keyword evidence="11 17" id="KW-0808">Transferase</keyword>
<protein>
    <recommendedName>
        <fullName evidence="7 17">Phosphoenolpyruvate-protein phosphotransferase</fullName>
        <ecNumber evidence="6 17">2.7.3.9</ecNumber>
    </recommendedName>
    <alternativeName>
        <fullName evidence="16 17">Phosphotransferase system, enzyme I</fullName>
    </alternativeName>
</protein>
<evidence type="ECO:0000256" key="12">
    <source>
        <dbReference type="ARBA" id="ARBA00022683"/>
    </source>
</evidence>
<dbReference type="Gene3D" id="3.50.30.10">
    <property type="entry name" value="Phosphohistidine domain"/>
    <property type="match status" value="1"/>
</dbReference>
<dbReference type="PRINTS" id="PR01736">
    <property type="entry name" value="PHPHTRNFRASE"/>
</dbReference>
<keyword evidence="21" id="KW-0175">Coiled coil</keyword>
<dbReference type="InterPro" id="IPR040442">
    <property type="entry name" value="Pyrv_kinase-like_dom_sf"/>
</dbReference>
<dbReference type="NCBIfam" id="NF008382">
    <property type="entry name" value="PRK11177.1"/>
    <property type="match status" value="1"/>
</dbReference>
<keyword evidence="8 17" id="KW-0813">Transport</keyword>
<reference evidence="25" key="1">
    <citation type="submission" date="2020-07" db="EMBL/GenBank/DDBJ databases">
        <title>Koleobacter methoxysyntrophicus gen. nov., sp. nov., a novel anaerobic bacterium isolated from deep subsurface oil field and proposal of Koleobacterales ord. nov. in the phylum Firmicutes.</title>
        <authorList>
            <person name="Sakamoto S."/>
            <person name="Tamaki H."/>
        </authorList>
    </citation>
    <scope>NUCLEOTIDE SEQUENCE</scope>
    <source>
        <strain evidence="25">NRmbB1</strain>
    </source>
</reference>
<dbReference type="Pfam" id="PF05524">
    <property type="entry name" value="PEP-utilisers_N"/>
    <property type="match status" value="1"/>
</dbReference>
<evidence type="ECO:0000256" key="18">
    <source>
        <dbReference type="PIRSR" id="PIRSR000732-1"/>
    </source>
</evidence>
<feature type="domain" description="PEP-utilising enzyme mobile" evidence="22">
    <location>
        <begin position="181"/>
        <end position="253"/>
    </location>
</feature>
<evidence type="ECO:0000256" key="17">
    <source>
        <dbReference type="PIRNR" id="PIRNR000732"/>
    </source>
</evidence>